<dbReference type="EMBL" id="JAOYFB010000036">
    <property type="protein sequence ID" value="KAK4018283.1"/>
    <property type="molecule type" value="Genomic_DNA"/>
</dbReference>
<evidence type="ECO:0000313" key="1">
    <source>
        <dbReference type="EMBL" id="KAK4018283.1"/>
    </source>
</evidence>
<evidence type="ECO:0000313" key="2">
    <source>
        <dbReference type="Proteomes" id="UP001234178"/>
    </source>
</evidence>
<reference evidence="1 2" key="1">
    <citation type="journal article" date="2023" name="Nucleic Acids Res.">
        <title>The hologenome of Daphnia magna reveals possible DNA methylation and microbiome-mediated evolution of the host genome.</title>
        <authorList>
            <person name="Chaturvedi A."/>
            <person name="Li X."/>
            <person name="Dhandapani V."/>
            <person name="Marshall H."/>
            <person name="Kissane S."/>
            <person name="Cuenca-Cambronero M."/>
            <person name="Asole G."/>
            <person name="Calvet F."/>
            <person name="Ruiz-Romero M."/>
            <person name="Marangio P."/>
            <person name="Guigo R."/>
            <person name="Rago D."/>
            <person name="Mirbahai L."/>
            <person name="Eastwood N."/>
            <person name="Colbourne J.K."/>
            <person name="Zhou J."/>
            <person name="Mallon E."/>
            <person name="Orsini L."/>
        </authorList>
    </citation>
    <scope>NUCLEOTIDE SEQUENCE [LARGE SCALE GENOMIC DNA]</scope>
    <source>
        <strain evidence="1">LRV0_1</strain>
    </source>
</reference>
<protein>
    <submittedName>
        <fullName evidence="1">Uncharacterized protein</fullName>
    </submittedName>
</protein>
<gene>
    <name evidence="1" type="ORF">OUZ56_000344</name>
</gene>
<organism evidence="1 2">
    <name type="scientific">Daphnia magna</name>
    <dbReference type="NCBI Taxonomy" id="35525"/>
    <lineage>
        <taxon>Eukaryota</taxon>
        <taxon>Metazoa</taxon>
        <taxon>Ecdysozoa</taxon>
        <taxon>Arthropoda</taxon>
        <taxon>Crustacea</taxon>
        <taxon>Branchiopoda</taxon>
        <taxon>Diplostraca</taxon>
        <taxon>Cladocera</taxon>
        <taxon>Anomopoda</taxon>
        <taxon>Daphniidae</taxon>
        <taxon>Daphnia</taxon>
    </lineage>
</organism>
<sequence length="67" mass="7907">MTQLNDRDRSWVVSSPWCSLRPSNQGHRLFSIEKGNFPPLLAHEEEFLSVRDSLVLRKCLKRDSEFF</sequence>
<comment type="caution">
    <text evidence="1">The sequence shown here is derived from an EMBL/GenBank/DDBJ whole genome shotgun (WGS) entry which is preliminary data.</text>
</comment>
<proteinExistence type="predicted"/>
<name>A0ABQ9ZZE3_9CRUS</name>
<accession>A0ABQ9ZZE3</accession>
<dbReference type="Proteomes" id="UP001234178">
    <property type="component" value="Unassembled WGS sequence"/>
</dbReference>
<keyword evidence="2" id="KW-1185">Reference proteome</keyword>